<feature type="compositionally biased region" description="Basic and acidic residues" evidence="1">
    <location>
        <begin position="106"/>
        <end position="116"/>
    </location>
</feature>
<feature type="region of interest" description="Disordered" evidence="1">
    <location>
        <begin position="23"/>
        <end position="116"/>
    </location>
</feature>
<gene>
    <name evidence="2" type="ORF">O0235_00790</name>
</gene>
<proteinExistence type="predicted"/>
<sequence>MATRKAATNRPWPVNMARAPMASASWPRGQCHQRHRAEAEHVDAHDPSVELRAGGFHGEGAVDGLVGSEGEAEDEGRGEGAAEAEDLRTCREGDEAGAADDAGGPLEERLPVEFGE</sequence>
<name>A0ABY7M6M5_9CHLR</name>
<evidence type="ECO:0000313" key="3">
    <source>
        <dbReference type="Proteomes" id="UP001212803"/>
    </source>
</evidence>
<dbReference type="Proteomes" id="UP001212803">
    <property type="component" value="Chromosome"/>
</dbReference>
<dbReference type="EMBL" id="CP115149">
    <property type="protein sequence ID" value="WBL36187.1"/>
    <property type="molecule type" value="Genomic_DNA"/>
</dbReference>
<evidence type="ECO:0000313" key="2">
    <source>
        <dbReference type="EMBL" id="WBL36187.1"/>
    </source>
</evidence>
<evidence type="ECO:0000256" key="1">
    <source>
        <dbReference type="SAM" id="MobiDB-lite"/>
    </source>
</evidence>
<protein>
    <submittedName>
        <fullName evidence="2">Uncharacterized protein</fullName>
    </submittedName>
</protein>
<reference evidence="2 3" key="1">
    <citation type="journal article" date="2023" name="ISME J.">
        <title>Thermophilic Dehalococcoidia with unusual traits shed light on an unexpected past.</title>
        <authorList>
            <person name="Palmer M."/>
            <person name="Covington J.K."/>
            <person name="Zhou E.M."/>
            <person name="Thomas S.C."/>
            <person name="Habib N."/>
            <person name="Seymour C.O."/>
            <person name="Lai D."/>
            <person name="Johnston J."/>
            <person name="Hashimi A."/>
            <person name="Jiao J.Y."/>
            <person name="Muok A.R."/>
            <person name="Liu L."/>
            <person name="Xian W.D."/>
            <person name="Zhi X.Y."/>
            <person name="Li M.M."/>
            <person name="Silva L.P."/>
            <person name="Bowen B.P."/>
            <person name="Louie K."/>
            <person name="Briegel A."/>
            <person name="Pett-Ridge J."/>
            <person name="Weber P.K."/>
            <person name="Tocheva E.I."/>
            <person name="Woyke T."/>
            <person name="Northen T.R."/>
            <person name="Mayali X."/>
            <person name="Li W.J."/>
            <person name="Hedlund B.P."/>
        </authorList>
    </citation>
    <scope>NUCLEOTIDE SEQUENCE [LARGE SCALE GENOMIC DNA]</scope>
    <source>
        <strain evidence="2 3">YIM 72310</strain>
    </source>
</reference>
<feature type="compositionally biased region" description="Basic and acidic residues" evidence="1">
    <location>
        <begin position="75"/>
        <end position="94"/>
    </location>
</feature>
<organism evidence="2 3">
    <name type="scientific">Tepidiforma flava</name>
    <dbReference type="NCBI Taxonomy" id="3004094"/>
    <lineage>
        <taxon>Bacteria</taxon>
        <taxon>Bacillati</taxon>
        <taxon>Chloroflexota</taxon>
        <taxon>Tepidiformia</taxon>
        <taxon>Tepidiformales</taxon>
        <taxon>Tepidiformaceae</taxon>
        <taxon>Tepidiforma</taxon>
    </lineage>
</organism>
<accession>A0ABY7M6M5</accession>
<feature type="compositionally biased region" description="Basic and acidic residues" evidence="1">
    <location>
        <begin position="36"/>
        <end position="49"/>
    </location>
</feature>
<keyword evidence="3" id="KW-1185">Reference proteome</keyword>
<dbReference type="RefSeq" id="WP_270056712.1">
    <property type="nucleotide sequence ID" value="NZ_CP115149.1"/>
</dbReference>